<dbReference type="PROSITE" id="PS50003">
    <property type="entry name" value="PH_DOMAIN"/>
    <property type="match status" value="1"/>
</dbReference>
<dbReference type="InterPro" id="IPR009769">
    <property type="entry name" value="EDR2_C"/>
</dbReference>
<feature type="transmembrane region" description="Helical" evidence="4">
    <location>
        <begin position="1202"/>
        <end position="1221"/>
    </location>
</feature>
<dbReference type="GO" id="GO:0005783">
    <property type="term" value="C:endoplasmic reticulum"/>
    <property type="evidence" value="ECO:0007669"/>
    <property type="project" value="UniProtKB-SubCell"/>
</dbReference>
<dbReference type="Gene3D" id="3.40.50.300">
    <property type="entry name" value="P-loop containing nucleotide triphosphate hydrolases"/>
    <property type="match status" value="1"/>
</dbReference>
<dbReference type="CDD" id="cd00821">
    <property type="entry name" value="PH"/>
    <property type="match status" value="1"/>
</dbReference>
<dbReference type="CDD" id="cd00177">
    <property type="entry name" value="START"/>
    <property type="match status" value="1"/>
</dbReference>
<dbReference type="InterPro" id="IPR001849">
    <property type="entry name" value="PH_domain"/>
</dbReference>
<dbReference type="InterPro" id="IPR027417">
    <property type="entry name" value="P-loop_NTPase"/>
</dbReference>
<dbReference type="Proteomes" id="UP000187203">
    <property type="component" value="Unassembled WGS sequence"/>
</dbReference>
<dbReference type="PANTHER" id="PTHR12136">
    <property type="entry name" value="ENHANCED DISEASE RESISTANCE-RELATED"/>
    <property type="match status" value="1"/>
</dbReference>
<gene>
    <name evidence="7" type="ORF">COLO4_18319</name>
</gene>
<keyword evidence="8" id="KW-1185">Reference proteome</keyword>
<accession>A0A1R3J9L4</accession>
<dbReference type="FunFam" id="3.30.530.20:FF:000068">
    <property type="entry name" value="Pleckstrin homology (PH) and lipid-binding START domains-containing protein"/>
    <property type="match status" value="1"/>
</dbReference>
<dbReference type="SMART" id="SM00233">
    <property type="entry name" value="PH"/>
    <property type="match status" value="1"/>
</dbReference>
<feature type="region of interest" description="Disordered" evidence="3">
    <location>
        <begin position="1050"/>
        <end position="1092"/>
    </location>
</feature>
<dbReference type="SUPFAM" id="SSF50729">
    <property type="entry name" value="PH domain-like"/>
    <property type="match status" value="1"/>
</dbReference>
<keyword evidence="4" id="KW-0812">Transmembrane</keyword>
<dbReference type="InterPro" id="IPR023393">
    <property type="entry name" value="START-like_dom_sf"/>
</dbReference>
<dbReference type="Pfam" id="PF07059">
    <property type="entry name" value="EDR2_C"/>
    <property type="match status" value="1"/>
</dbReference>
<dbReference type="SUPFAM" id="SSF55961">
    <property type="entry name" value="Bet v1-like"/>
    <property type="match status" value="1"/>
</dbReference>
<dbReference type="PANTHER" id="PTHR12136:SF41">
    <property type="entry name" value="PLECKSTRIN HOMOLOGY (PH) AND LIPID-BINDING START DOMAINS-CONTAINING PROTEIN"/>
    <property type="match status" value="1"/>
</dbReference>
<evidence type="ECO:0000259" key="5">
    <source>
        <dbReference type="PROSITE" id="PS50003"/>
    </source>
</evidence>
<protein>
    <recommendedName>
        <fullName evidence="9">PH domain-containing protein</fullName>
    </recommendedName>
</protein>
<dbReference type="GO" id="GO:0008289">
    <property type="term" value="F:lipid binding"/>
    <property type="evidence" value="ECO:0007669"/>
    <property type="project" value="InterPro"/>
</dbReference>
<evidence type="ECO:0000256" key="3">
    <source>
        <dbReference type="SAM" id="MobiDB-lite"/>
    </source>
</evidence>
<dbReference type="Pfam" id="PF00169">
    <property type="entry name" value="PH"/>
    <property type="match status" value="1"/>
</dbReference>
<dbReference type="Gene3D" id="3.30.530.20">
    <property type="match status" value="1"/>
</dbReference>
<dbReference type="EMBL" id="AWUE01016446">
    <property type="protein sequence ID" value="OMO91519.1"/>
    <property type="molecule type" value="Genomic_DNA"/>
</dbReference>
<keyword evidence="4" id="KW-0472">Membrane</keyword>
<evidence type="ECO:0000313" key="7">
    <source>
        <dbReference type="EMBL" id="OMO91519.1"/>
    </source>
</evidence>
<evidence type="ECO:0000259" key="6">
    <source>
        <dbReference type="PROSITE" id="PS50848"/>
    </source>
</evidence>
<evidence type="ECO:0000256" key="2">
    <source>
        <dbReference type="ARBA" id="ARBA00022824"/>
    </source>
</evidence>
<comment type="subcellular location">
    <subcellularLocation>
        <location evidence="1">Endoplasmic reticulum</location>
    </subcellularLocation>
</comment>
<organism evidence="7 8">
    <name type="scientific">Corchorus olitorius</name>
    <dbReference type="NCBI Taxonomy" id="93759"/>
    <lineage>
        <taxon>Eukaryota</taxon>
        <taxon>Viridiplantae</taxon>
        <taxon>Streptophyta</taxon>
        <taxon>Embryophyta</taxon>
        <taxon>Tracheophyta</taxon>
        <taxon>Spermatophyta</taxon>
        <taxon>Magnoliopsida</taxon>
        <taxon>eudicotyledons</taxon>
        <taxon>Gunneridae</taxon>
        <taxon>Pentapetalae</taxon>
        <taxon>rosids</taxon>
        <taxon>malvids</taxon>
        <taxon>Malvales</taxon>
        <taxon>Malvaceae</taxon>
        <taxon>Grewioideae</taxon>
        <taxon>Apeibeae</taxon>
        <taxon>Corchorus</taxon>
    </lineage>
</organism>
<dbReference type="STRING" id="93759.A0A1R3J9L4"/>
<dbReference type="InterPro" id="IPR011993">
    <property type="entry name" value="PH-like_dom_sf"/>
</dbReference>
<evidence type="ECO:0008006" key="9">
    <source>
        <dbReference type="Google" id="ProtNLM"/>
    </source>
</evidence>
<evidence type="ECO:0000256" key="4">
    <source>
        <dbReference type="SAM" id="Phobius"/>
    </source>
</evidence>
<keyword evidence="2" id="KW-0256">Endoplasmic reticulum</keyword>
<dbReference type="PROSITE" id="PS50848">
    <property type="entry name" value="START"/>
    <property type="match status" value="1"/>
</dbReference>
<sequence length="1230" mass="140222">MAGSQSGELKMEGWLYIIRSNRIGLQYSRKRYFVLEDHLLKSFKSMPISSLQEPGRSAIIDSCIRVTDNGRESIHRKVFFIFTLYNSSNHNDQLKLGASSPEEAARWIQSFQEAALKGGPYPGNDVACSKSRWQSFRSNGSSSENHNNSIDWTLYSSTKMDRVTSDVVAPSPWTIFGCQNGLRLFKEAKDRDSHGKWDDHPAIMAVGVVDGTSEAIFQTLMSLGPSRSEWDFCFYKGSVIEHLDGHTDIIHKQLYSDWLPWGMKRRDLLLRRYWRREDDGTYVILYHSVFHKKCAPQKKYVRACLKSGGFVISPVNEGKHSVLKHMLAIDWKFWKSYLRTSAARSITIRMLERVAALREFFKARQGKYPSTDLSSGELIRNVRLQQSEEDSMNDMCTQIEAGKNKENMSEAMERAPSEHSSLVGLNDAADEFFDVPEPSDYDQSEDGWASDFGPEVYSQDTRHPKLSTAAVFVRKLHDLAVQKRGYVDLQEMSREDGIFCSYGNTLPKDPTFTLPCSWTESEPSTFLIRGKNYLVDRKKFKATDALMKMVAADWLRSDKREDDLGGRPGGIVQKYAAQGGPEFFFIINIQVPGATTYSLALYYMMNTPVEDAPLLYSFVNGDDAYRNSRFKLIPYISKGSWIVKQSVGKKACLIGQALEINYFRGKNYLELGIDIGSSTVARGVVSLVLGYLNNLVIEMAFLIQANTEDELPEYLLGTCRLNHLDAAKSIPVKLERIYEHEIALLDTVVNAFAITDFEQCENVVKNWAISSLHHEVKEDKHTLKDLLFFLHIPRTGGRTYFHCFLKKLYSNSLECPRSYDKLRFDPSKAKCRLLVTHDDYSISSKLPRDRTSVVTILRNPVDRVFSTYEFSVEVAARFLVHPNLTSATQMTGRLRSKTRGVSTLDIWPWKYLVPWMREDLFARRDARKARGTNDVKSSDPYNMEEIAMPLLEYINDPTAHEIVHNGATFQIAGLTNNSYLPDSHKVRHCVEKYKNLSEYVLQIAKKRLDDMLYVGLTEDHRESATMFANVVGAQVISQLVDSNAIEQGAAVNKSEQSSSFSDAELDNNDHQNNTSDEKGDETTSSSDDNEVKQGTMTVGKLMQTYEVCISSLRKTQAGRRISSLKKISPVNFTKEARLQVPQTVLQRIQMLNYLDMELYEYAKGIFANQHKQAHRLATEKLFDTETVGSMFTNSGRIKLWDVFLWSMAFLLLFIFFLFVNAKRRTLKLKI</sequence>
<feature type="domain" description="PH" evidence="5">
    <location>
        <begin position="8"/>
        <end position="116"/>
    </location>
</feature>
<reference evidence="8" key="1">
    <citation type="submission" date="2013-09" db="EMBL/GenBank/DDBJ databases">
        <title>Corchorus olitorius genome sequencing.</title>
        <authorList>
            <person name="Alam M."/>
            <person name="Haque M.S."/>
            <person name="Islam M.S."/>
            <person name="Emdad E.M."/>
            <person name="Islam M.M."/>
            <person name="Ahmed B."/>
            <person name="Halim A."/>
            <person name="Hossen Q.M.M."/>
            <person name="Hossain M.Z."/>
            <person name="Ahmed R."/>
            <person name="Khan M.M."/>
            <person name="Islam R."/>
            <person name="Rashid M.M."/>
            <person name="Khan S.A."/>
            <person name="Rahman M.S."/>
            <person name="Alam M."/>
            <person name="Yahiya A.S."/>
            <person name="Khan M.S."/>
            <person name="Azam M.S."/>
            <person name="Haque T."/>
            <person name="Lashkar M.Z.H."/>
            <person name="Akhand A.I."/>
            <person name="Morshed G."/>
            <person name="Roy S."/>
            <person name="Uddin K.S."/>
            <person name="Rabeya T."/>
            <person name="Hossain A.S."/>
            <person name="Chowdhury A."/>
            <person name="Snigdha A.R."/>
            <person name="Mortoza M.S."/>
            <person name="Matin S.A."/>
            <person name="Hoque S.M.E."/>
            <person name="Islam M.K."/>
            <person name="Roy D.K."/>
            <person name="Haider R."/>
            <person name="Moosa M.M."/>
            <person name="Elias S.M."/>
            <person name="Hasan A.M."/>
            <person name="Jahan S."/>
            <person name="Shafiuddin M."/>
            <person name="Mahmood N."/>
            <person name="Shommy N.S."/>
        </authorList>
    </citation>
    <scope>NUCLEOTIDE SEQUENCE [LARGE SCALE GENOMIC DNA]</scope>
    <source>
        <strain evidence="8">cv. O-4</strain>
    </source>
</reference>
<comment type="caution">
    <text evidence="7">The sequence shown here is derived from an EMBL/GenBank/DDBJ whole genome shotgun (WGS) entry which is preliminary data.</text>
</comment>
<keyword evidence="4" id="KW-1133">Transmembrane helix</keyword>
<feature type="compositionally biased region" description="Polar residues" evidence="3">
    <location>
        <begin position="1082"/>
        <end position="1092"/>
    </location>
</feature>
<dbReference type="SMART" id="SM00234">
    <property type="entry name" value="START"/>
    <property type="match status" value="1"/>
</dbReference>
<dbReference type="OrthoDB" id="9970435at2759"/>
<dbReference type="Pfam" id="PF01852">
    <property type="entry name" value="START"/>
    <property type="match status" value="1"/>
</dbReference>
<dbReference type="InterPro" id="IPR045096">
    <property type="entry name" value="EDR2-like"/>
</dbReference>
<dbReference type="Gene3D" id="2.30.29.30">
    <property type="entry name" value="Pleckstrin-homology domain (PH domain)/Phosphotyrosine-binding domain (PTB)"/>
    <property type="match status" value="1"/>
</dbReference>
<evidence type="ECO:0000256" key="1">
    <source>
        <dbReference type="ARBA" id="ARBA00004240"/>
    </source>
</evidence>
<evidence type="ECO:0000313" key="8">
    <source>
        <dbReference type="Proteomes" id="UP000187203"/>
    </source>
</evidence>
<feature type="domain" description="START" evidence="6">
    <location>
        <begin position="152"/>
        <end position="330"/>
    </location>
</feature>
<name>A0A1R3J9L4_9ROSI</name>
<dbReference type="AlphaFoldDB" id="A0A1R3J9L4"/>
<proteinExistence type="predicted"/>
<dbReference type="InterPro" id="IPR002913">
    <property type="entry name" value="START_lipid-bd_dom"/>
</dbReference>